<protein>
    <submittedName>
        <fullName evidence="2">Clavaminate synthase-like protein</fullName>
    </submittedName>
</protein>
<sequence length="672" mass="74680">MPGLTLPSFPENLPTHPLLVVDYELIKTGDSREIDTLWKAATELGFWYLKNHGVDEEVDGVFETAAEMMALPLEEKMVFIRGDGIKAYGYKPIGSQATNEYGSPDNVEYLNISREDAFAYPSVVNHTYPSVVNVRMESTIIPFVRKSIEVLSTILSVFERKLGLSEGTLLDLQTQSDRAGSDEVRCIRSPPKFANIGGPIDKDKVFNGAHTDFGTLTFLHNRLGGLQVLPPGSDDWYYVLPIPGHAICNVADTLSLFSGGILRSNMHRVVPPPGAQSAYPRWSVAYFMRPANDVKLRALEESPGVMEALARMSPEERARYFPNNRDFEESEKLWKAATELGFWYVITSLKNHGANSEVDGMFDMGAETMKLSMAEKLKFDQGDGGQSFGYKGIGVYATNEYGDPDNVEFINISREDALAYPEIIHRTYPSTVNSRMGPTITPFVRKSLAITDTVFSVFEERLDLPMGALLSLHCHTDSSGSEARCIKSPPIHVNRDSAIEKDMVALGAHTDFGSLSFLHNRLGGLQVLPPGSSDWQYVLPIPGYAICNIGDALTIFSGGILRSNLHRIVPPPGAQRTYTRWSVVFFSRPSHNVPLRALEESDIIKAAIARMSLEDQAKHRPGMTQGDWHARRPQDLACFERKGVQARRNLTLCRRVHQLPGHGQIAEHGHLF</sequence>
<accession>A0A9Q5I669</accession>
<dbReference type="InterPro" id="IPR050231">
    <property type="entry name" value="Iron_ascorbate_oxido_reductase"/>
</dbReference>
<dbReference type="Pfam" id="PF14226">
    <property type="entry name" value="DIOX_N"/>
    <property type="match status" value="2"/>
</dbReference>
<dbReference type="PROSITE" id="PS51471">
    <property type="entry name" value="FE2OG_OXY"/>
    <property type="match status" value="2"/>
</dbReference>
<feature type="domain" description="Fe2OG dioxygenase" evidence="1">
    <location>
        <begin position="487"/>
        <end position="589"/>
    </location>
</feature>
<dbReference type="InterPro" id="IPR026992">
    <property type="entry name" value="DIOX_N"/>
</dbReference>
<name>A0A9Q5I669_SANBA</name>
<feature type="domain" description="Fe2OG dioxygenase" evidence="1">
    <location>
        <begin position="180"/>
        <end position="290"/>
    </location>
</feature>
<dbReference type="EMBL" id="LNZH02000004">
    <property type="protein sequence ID" value="OCB92279.1"/>
    <property type="molecule type" value="Genomic_DNA"/>
</dbReference>
<dbReference type="Pfam" id="PF03171">
    <property type="entry name" value="2OG-FeII_Oxy"/>
    <property type="match status" value="2"/>
</dbReference>
<dbReference type="InterPro" id="IPR044861">
    <property type="entry name" value="IPNS-like_FE2OG_OXY"/>
</dbReference>
<dbReference type="InterPro" id="IPR005123">
    <property type="entry name" value="Oxoglu/Fe-dep_dioxygenase_dom"/>
</dbReference>
<evidence type="ECO:0000259" key="1">
    <source>
        <dbReference type="PROSITE" id="PS51471"/>
    </source>
</evidence>
<evidence type="ECO:0000313" key="3">
    <source>
        <dbReference type="Proteomes" id="UP000757232"/>
    </source>
</evidence>
<gene>
    <name evidence="2" type="ORF">A7U60_g286</name>
</gene>
<dbReference type="Proteomes" id="UP000757232">
    <property type="component" value="Unassembled WGS sequence"/>
</dbReference>
<dbReference type="SUPFAM" id="SSF51197">
    <property type="entry name" value="Clavaminate synthase-like"/>
    <property type="match status" value="2"/>
</dbReference>
<dbReference type="InterPro" id="IPR027443">
    <property type="entry name" value="IPNS-like_sf"/>
</dbReference>
<dbReference type="PANTHER" id="PTHR47990">
    <property type="entry name" value="2-OXOGLUTARATE (2OG) AND FE(II)-DEPENDENT OXYGENASE SUPERFAMILY PROTEIN-RELATED"/>
    <property type="match status" value="1"/>
</dbReference>
<comment type="caution">
    <text evidence="2">The sequence shown here is derived from an EMBL/GenBank/DDBJ whole genome shotgun (WGS) entry which is preliminary data.</text>
</comment>
<dbReference type="OrthoDB" id="406156at2759"/>
<organism evidence="2 3">
    <name type="scientific">Sanghuangporus baumii</name>
    <name type="common">Phellinus baumii</name>
    <dbReference type="NCBI Taxonomy" id="108892"/>
    <lineage>
        <taxon>Eukaryota</taxon>
        <taxon>Fungi</taxon>
        <taxon>Dikarya</taxon>
        <taxon>Basidiomycota</taxon>
        <taxon>Agaricomycotina</taxon>
        <taxon>Agaricomycetes</taxon>
        <taxon>Hymenochaetales</taxon>
        <taxon>Hymenochaetaceae</taxon>
        <taxon>Sanghuangporus</taxon>
    </lineage>
</organism>
<keyword evidence="3" id="KW-1185">Reference proteome</keyword>
<reference evidence="2" key="1">
    <citation type="submission" date="2016-06" db="EMBL/GenBank/DDBJ databases">
        <title>Draft Genome sequence of the fungus Inonotus baumii.</title>
        <authorList>
            <person name="Zhu H."/>
            <person name="Lin W."/>
        </authorList>
    </citation>
    <scope>NUCLEOTIDE SEQUENCE</scope>
    <source>
        <strain evidence="2">821</strain>
    </source>
</reference>
<proteinExistence type="predicted"/>
<dbReference type="AlphaFoldDB" id="A0A9Q5I669"/>
<evidence type="ECO:0000313" key="2">
    <source>
        <dbReference type="EMBL" id="OCB92279.1"/>
    </source>
</evidence>
<dbReference type="Gene3D" id="2.60.120.330">
    <property type="entry name" value="B-lactam Antibiotic, Isopenicillin N Synthase, Chain"/>
    <property type="match status" value="2"/>
</dbReference>